<dbReference type="PANTHER" id="PTHR39185">
    <property type="entry name" value="SWARMING MOTILITY PROTEIN SWRD"/>
    <property type="match status" value="1"/>
</dbReference>
<evidence type="ECO:0000313" key="1">
    <source>
        <dbReference type="EMBL" id="GAG08603.1"/>
    </source>
</evidence>
<accession>X0V801</accession>
<gene>
    <name evidence="1" type="ORF">S01H1_46522</name>
</gene>
<organism evidence="1">
    <name type="scientific">marine sediment metagenome</name>
    <dbReference type="NCBI Taxonomy" id="412755"/>
    <lineage>
        <taxon>unclassified sequences</taxon>
        <taxon>metagenomes</taxon>
        <taxon>ecological metagenomes</taxon>
    </lineage>
</organism>
<dbReference type="AlphaFoldDB" id="X0V801"/>
<protein>
    <recommendedName>
        <fullName evidence="2">Flagellar protein FlbD</fullName>
    </recommendedName>
</protein>
<reference evidence="1" key="1">
    <citation type="journal article" date="2014" name="Front. Microbiol.">
        <title>High frequency of phylogenetically diverse reductive dehalogenase-homologous genes in deep subseafloor sedimentary metagenomes.</title>
        <authorList>
            <person name="Kawai M."/>
            <person name="Futagami T."/>
            <person name="Toyoda A."/>
            <person name="Takaki Y."/>
            <person name="Nishi S."/>
            <person name="Hori S."/>
            <person name="Arai W."/>
            <person name="Tsubouchi T."/>
            <person name="Morono Y."/>
            <person name="Uchiyama I."/>
            <person name="Ito T."/>
            <person name="Fujiyama A."/>
            <person name="Inagaki F."/>
            <person name="Takami H."/>
        </authorList>
    </citation>
    <scope>NUCLEOTIDE SEQUENCE</scope>
    <source>
        <strain evidence="1">Expedition CK06-06</strain>
    </source>
</reference>
<dbReference type="Pfam" id="PF06289">
    <property type="entry name" value="FlbD"/>
    <property type="match status" value="1"/>
</dbReference>
<dbReference type="EMBL" id="BARS01029791">
    <property type="protein sequence ID" value="GAG08603.1"/>
    <property type="molecule type" value="Genomic_DNA"/>
</dbReference>
<name>X0V801_9ZZZZ</name>
<evidence type="ECO:0008006" key="2">
    <source>
        <dbReference type="Google" id="ProtNLM"/>
    </source>
</evidence>
<dbReference type="PANTHER" id="PTHR39185:SF1">
    <property type="entry name" value="SWARMING MOTILITY PROTEIN SWRD"/>
    <property type="match status" value="1"/>
</dbReference>
<sequence>MIKTMRLNGKELVINAELVQFIEETPDTMITLTSREKIMVKDSIDEIISKIIDYQRLIRSKTMGERIK</sequence>
<comment type="caution">
    <text evidence="1">The sequence shown here is derived from an EMBL/GenBank/DDBJ whole genome shotgun (WGS) entry which is preliminary data.</text>
</comment>
<dbReference type="InterPro" id="IPR009384">
    <property type="entry name" value="SwrD-like"/>
</dbReference>
<proteinExistence type="predicted"/>